<dbReference type="RefSeq" id="XP_062754806.1">
    <property type="nucleotide sequence ID" value="XM_062900865.1"/>
</dbReference>
<evidence type="ECO:0000313" key="3">
    <source>
        <dbReference type="Proteomes" id="UP001273209"/>
    </source>
</evidence>
<reference evidence="2" key="1">
    <citation type="submission" date="2023-11" db="EMBL/GenBank/DDBJ databases">
        <title>The genome sequences of three competitors of mushroom-forming fungi.</title>
        <authorList>
            <person name="Beijen E."/>
            <person name="Ohm R.A."/>
        </authorList>
    </citation>
    <scope>NUCLEOTIDE SEQUENCE</scope>
    <source>
        <strain evidence="2">CBS 100526</strain>
    </source>
</reference>
<sequence>MGVRHRADTLAALLLRGVVWRSGVRTNDSGAPPSPKLPAPDAPDIAPRQTAYCTGHPGRGPAGLVWGAPQRNQDPPFPQQLHYYAGQTAAWANQRGGFRSPFCCDFAKGAEASVDLFLALSPLCFWCFVPPNSAPKCPGRSPTPT</sequence>
<name>A0AAE1LXT9_9HYPO</name>
<comment type="caution">
    <text evidence="2">The sequence shown here is derived from an EMBL/GenBank/DDBJ whole genome shotgun (WGS) entry which is preliminary data.</text>
</comment>
<keyword evidence="3" id="KW-1185">Reference proteome</keyword>
<dbReference type="Proteomes" id="UP001273209">
    <property type="component" value="Unassembled WGS sequence"/>
</dbReference>
<gene>
    <name evidence="2" type="ORF">Triagg1_6260</name>
</gene>
<feature type="compositionally biased region" description="Pro residues" evidence="1">
    <location>
        <begin position="32"/>
        <end position="41"/>
    </location>
</feature>
<organism evidence="2 3">
    <name type="scientific">Trichoderma aggressivum f. europaeum</name>
    <dbReference type="NCBI Taxonomy" id="173218"/>
    <lineage>
        <taxon>Eukaryota</taxon>
        <taxon>Fungi</taxon>
        <taxon>Dikarya</taxon>
        <taxon>Ascomycota</taxon>
        <taxon>Pezizomycotina</taxon>
        <taxon>Sordariomycetes</taxon>
        <taxon>Hypocreomycetidae</taxon>
        <taxon>Hypocreales</taxon>
        <taxon>Hypocreaceae</taxon>
        <taxon>Trichoderma</taxon>
    </lineage>
</organism>
<dbReference type="AlphaFoldDB" id="A0AAE1LXT9"/>
<accession>A0AAE1LXT9</accession>
<evidence type="ECO:0000313" key="2">
    <source>
        <dbReference type="EMBL" id="KAK4071229.1"/>
    </source>
</evidence>
<protein>
    <submittedName>
        <fullName evidence="2">Uncharacterized protein</fullName>
    </submittedName>
</protein>
<feature type="region of interest" description="Disordered" evidence="1">
    <location>
        <begin position="24"/>
        <end position="77"/>
    </location>
</feature>
<evidence type="ECO:0000256" key="1">
    <source>
        <dbReference type="SAM" id="MobiDB-lite"/>
    </source>
</evidence>
<proteinExistence type="predicted"/>
<dbReference type="EMBL" id="JAWRVG010000024">
    <property type="protein sequence ID" value="KAK4071229.1"/>
    <property type="molecule type" value="Genomic_DNA"/>
</dbReference>
<dbReference type="GeneID" id="87920770"/>